<evidence type="ECO:0000259" key="1">
    <source>
        <dbReference type="PROSITE" id="PS50075"/>
    </source>
</evidence>
<organism evidence="2 3">
    <name type="scientific">Streptomyces zhihengii</name>
    <dbReference type="NCBI Taxonomy" id="1818004"/>
    <lineage>
        <taxon>Bacteria</taxon>
        <taxon>Bacillati</taxon>
        <taxon>Actinomycetota</taxon>
        <taxon>Actinomycetes</taxon>
        <taxon>Kitasatosporales</taxon>
        <taxon>Streptomycetaceae</taxon>
        <taxon>Streptomyces</taxon>
    </lineage>
</organism>
<keyword evidence="3" id="KW-1185">Reference proteome</keyword>
<evidence type="ECO:0000313" key="2">
    <source>
        <dbReference type="EMBL" id="MBM9624279.1"/>
    </source>
</evidence>
<dbReference type="InterPro" id="IPR036736">
    <property type="entry name" value="ACP-like_sf"/>
</dbReference>
<dbReference type="Proteomes" id="UP000664109">
    <property type="component" value="Unassembled WGS sequence"/>
</dbReference>
<protein>
    <submittedName>
        <fullName evidence="2">Acyl carrier protein</fullName>
    </submittedName>
</protein>
<feature type="domain" description="Carrier" evidence="1">
    <location>
        <begin position="4"/>
        <end position="80"/>
    </location>
</feature>
<dbReference type="PROSITE" id="PS50075">
    <property type="entry name" value="CARRIER"/>
    <property type="match status" value="1"/>
</dbReference>
<evidence type="ECO:0000313" key="3">
    <source>
        <dbReference type="Proteomes" id="UP000664109"/>
    </source>
</evidence>
<dbReference type="Pfam" id="PF00550">
    <property type="entry name" value="PP-binding"/>
    <property type="match status" value="1"/>
</dbReference>
<dbReference type="Gene3D" id="1.10.1200.10">
    <property type="entry name" value="ACP-like"/>
    <property type="match status" value="1"/>
</dbReference>
<dbReference type="RefSeq" id="WP_205378298.1">
    <property type="nucleotide sequence ID" value="NZ_JAFEJA010000002.1"/>
</dbReference>
<gene>
    <name evidence="2" type="ORF">JE024_37580</name>
</gene>
<dbReference type="EMBL" id="JAFEJA010000002">
    <property type="protein sequence ID" value="MBM9624279.1"/>
    <property type="molecule type" value="Genomic_DNA"/>
</dbReference>
<reference evidence="2 3" key="1">
    <citation type="journal article" date="2016" name="Arch. Microbiol.">
        <title>Streptomyces zhihengii sp. nov., isolated from rhizospheric soil of Psammosilene tunicoides.</title>
        <authorList>
            <person name="Huang M.J."/>
            <person name="Fei J.J."/>
            <person name="Salam N."/>
            <person name="Kim C.J."/>
            <person name="Hozzein W.N."/>
            <person name="Xiao M."/>
            <person name="Huang H.Q."/>
            <person name="Li W.J."/>
        </authorList>
    </citation>
    <scope>NUCLEOTIDE SEQUENCE [LARGE SCALE GENOMIC DNA]</scope>
    <source>
        <strain evidence="2 3">YIM T102</strain>
    </source>
</reference>
<proteinExistence type="predicted"/>
<name>A0ABS2V478_9ACTN</name>
<sequence length="81" mass="8672">MNHADALALVRESLAAVVPGPEPDGLGPDEPFREALDMDSLDFLRFVETLAERAGVSIPDEDTSRLTTLTDSAAFLAERAS</sequence>
<dbReference type="InterPro" id="IPR009081">
    <property type="entry name" value="PP-bd_ACP"/>
</dbReference>
<dbReference type="SUPFAM" id="SSF47336">
    <property type="entry name" value="ACP-like"/>
    <property type="match status" value="1"/>
</dbReference>
<comment type="caution">
    <text evidence="2">The sequence shown here is derived from an EMBL/GenBank/DDBJ whole genome shotgun (WGS) entry which is preliminary data.</text>
</comment>
<accession>A0ABS2V478</accession>